<sequence length="430" mass="46236">MHKSAEETLSHRPSGLSRRGAMGASLATIAAVTGGASLAGMPRTALAQSAPAPAAAPARPAGPQPFDFPGKERGLKLLGDRPLVAETPEALLDDDTTPIAKFFIRNNGQIPAEITDRDGWRFTVEGEVERPLTLSVAELKSRFQAQTFRMVLECGGNGRSFFQPAARGNQWTNGGAGCAEWTGVRLADVLQAAGLKPTAKFTGHFGADPHLSGDTDKDAISRGMPIEKALEPHSLIVWQMNGEPLPHIHGGPLRLVVPGWPASLSSKWLKRILVRATPHDGQGMGGTSYRMPTQPIIPGSNVDGKTNFADMTSMPLRAIITAPANGTRLPEATRHLPLRGAAWAGDYEVAKVEVSADAGQRWQTMTLSRPRNRYDWVRWTGTVELPTAGYYELWVRATDSRGIAQPHVATNWNPQGYGANPLHRVAVLVG</sequence>
<dbReference type="InterPro" id="IPR000572">
    <property type="entry name" value="OxRdtase_Mopterin-bd_dom"/>
</dbReference>
<dbReference type="Proteomes" id="UP000241808">
    <property type="component" value="Unassembled WGS sequence"/>
</dbReference>
<comment type="cofactor">
    <cofactor evidence="1">
        <name>Mo-molybdopterin</name>
        <dbReference type="ChEBI" id="CHEBI:71302"/>
    </cofactor>
</comment>
<dbReference type="Gene3D" id="3.90.420.10">
    <property type="entry name" value="Oxidoreductase, molybdopterin-binding domain"/>
    <property type="match status" value="1"/>
</dbReference>
<keyword evidence="2" id="KW-0500">Molybdenum</keyword>
<protein>
    <submittedName>
        <fullName evidence="8">Sulfite dehydrogenase (Cytochrome) subunit SorA apoprotein</fullName>
    </submittedName>
</protein>
<dbReference type="EMBL" id="PZZL01000001">
    <property type="protein sequence ID" value="PTM61578.1"/>
    <property type="molecule type" value="Genomic_DNA"/>
</dbReference>
<evidence type="ECO:0000256" key="4">
    <source>
        <dbReference type="ARBA" id="ARBA00023002"/>
    </source>
</evidence>
<dbReference type="InterPro" id="IPR006311">
    <property type="entry name" value="TAT_signal"/>
</dbReference>
<dbReference type="Gene3D" id="2.60.40.650">
    <property type="match status" value="1"/>
</dbReference>
<dbReference type="AlphaFoldDB" id="A0A2T4ZHV7"/>
<dbReference type="PROSITE" id="PS51318">
    <property type="entry name" value="TAT"/>
    <property type="match status" value="1"/>
</dbReference>
<evidence type="ECO:0000256" key="3">
    <source>
        <dbReference type="ARBA" id="ARBA00022723"/>
    </source>
</evidence>
<evidence type="ECO:0000313" key="8">
    <source>
        <dbReference type="EMBL" id="PTM61578.1"/>
    </source>
</evidence>
<dbReference type="GO" id="GO:0030151">
    <property type="term" value="F:molybdenum ion binding"/>
    <property type="evidence" value="ECO:0007669"/>
    <property type="project" value="InterPro"/>
</dbReference>
<dbReference type="PANTHER" id="PTHR19372:SF7">
    <property type="entry name" value="SULFITE OXIDASE, MITOCHONDRIAL"/>
    <property type="match status" value="1"/>
</dbReference>
<evidence type="ECO:0000313" key="9">
    <source>
        <dbReference type="Proteomes" id="UP000241808"/>
    </source>
</evidence>
<dbReference type="InterPro" id="IPR005066">
    <property type="entry name" value="MoCF_OxRdtse_dimer"/>
</dbReference>
<dbReference type="PRINTS" id="PR00407">
    <property type="entry name" value="EUMOPTERIN"/>
</dbReference>
<feature type="region of interest" description="Disordered" evidence="5">
    <location>
        <begin position="1"/>
        <end position="20"/>
    </location>
</feature>
<evidence type="ECO:0000259" key="7">
    <source>
        <dbReference type="Pfam" id="PF03404"/>
    </source>
</evidence>
<dbReference type="CDD" id="cd02110">
    <property type="entry name" value="SO_family_Moco_dimer"/>
    <property type="match status" value="1"/>
</dbReference>
<dbReference type="OrthoDB" id="9795587at2"/>
<name>A0A2T4ZHV7_9HYPH</name>
<accession>A0A2T4ZHV7</accession>
<dbReference type="SUPFAM" id="SSF56524">
    <property type="entry name" value="Oxidoreductase molybdopterin-binding domain"/>
    <property type="match status" value="1"/>
</dbReference>
<dbReference type="InterPro" id="IPR014756">
    <property type="entry name" value="Ig_E-set"/>
</dbReference>
<evidence type="ECO:0000256" key="5">
    <source>
        <dbReference type="SAM" id="MobiDB-lite"/>
    </source>
</evidence>
<comment type="caution">
    <text evidence="8">The sequence shown here is derived from an EMBL/GenBank/DDBJ whole genome shotgun (WGS) entry which is preliminary data.</text>
</comment>
<evidence type="ECO:0000259" key="6">
    <source>
        <dbReference type="Pfam" id="PF00174"/>
    </source>
</evidence>
<organism evidence="8 9">
    <name type="scientific">Phreatobacter oligotrophus</name>
    <dbReference type="NCBI Taxonomy" id="1122261"/>
    <lineage>
        <taxon>Bacteria</taxon>
        <taxon>Pseudomonadati</taxon>
        <taxon>Pseudomonadota</taxon>
        <taxon>Alphaproteobacteria</taxon>
        <taxon>Hyphomicrobiales</taxon>
        <taxon>Phreatobacteraceae</taxon>
        <taxon>Phreatobacter</taxon>
    </lineage>
</organism>
<dbReference type="GO" id="GO:0020037">
    <property type="term" value="F:heme binding"/>
    <property type="evidence" value="ECO:0007669"/>
    <property type="project" value="TreeGrafter"/>
</dbReference>
<evidence type="ECO:0000256" key="2">
    <source>
        <dbReference type="ARBA" id="ARBA00022505"/>
    </source>
</evidence>
<keyword evidence="3" id="KW-0479">Metal-binding</keyword>
<dbReference type="GO" id="GO:0006790">
    <property type="term" value="P:sulfur compound metabolic process"/>
    <property type="evidence" value="ECO:0007669"/>
    <property type="project" value="TreeGrafter"/>
</dbReference>
<dbReference type="Pfam" id="PF03404">
    <property type="entry name" value="Mo-co_dimer"/>
    <property type="match status" value="1"/>
</dbReference>
<feature type="compositionally biased region" description="Low complexity" evidence="5">
    <location>
        <begin position="49"/>
        <end position="65"/>
    </location>
</feature>
<reference evidence="8 9" key="1">
    <citation type="submission" date="2018-04" db="EMBL/GenBank/DDBJ databases">
        <title>Genomic Encyclopedia of Archaeal and Bacterial Type Strains, Phase II (KMG-II): from individual species to whole genera.</title>
        <authorList>
            <person name="Goeker M."/>
        </authorList>
    </citation>
    <scope>NUCLEOTIDE SEQUENCE [LARGE SCALE GENOMIC DNA]</scope>
    <source>
        <strain evidence="8 9">DSM 25521</strain>
    </source>
</reference>
<dbReference type="SUPFAM" id="SSF81296">
    <property type="entry name" value="E set domains"/>
    <property type="match status" value="1"/>
</dbReference>
<feature type="compositionally biased region" description="Basic and acidic residues" evidence="5">
    <location>
        <begin position="1"/>
        <end position="10"/>
    </location>
</feature>
<feature type="region of interest" description="Disordered" evidence="5">
    <location>
        <begin position="49"/>
        <end position="73"/>
    </location>
</feature>
<evidence type="ECO:0000256" key="1">
    <source>
        <dbReference type="ARBA" id="ARBA00001924"/>
    </source>
</evidence>
<dbReference type="GO" id="GO:0008482">
    <property type="term" value="F:sulfite oxidase activity"/>
    <property type="evidence" value="ECO:0007669"/>
    <property type="project" value="TreeGrafter"/>
</dbReference>
<keyword evidence="9" id="KW-1185">Reference proteome</keyword>
<feature type="domain" description="Oxidoreductase molybdopterin-binding" evidence="6">
    <location>
        <begin position="109"/>
        <end position="281"/>
    </location>
</feature>
<dbReference type="PANTHER" id="PTHR19372">
    <property type="entry name" value="SULFITE REDUCTASE"/>
    <property type="match status" value="1"/>
</dbReference>
<gene>
    <name evidence="8" type="ORF">C8P69_101248</name>
</gene>
<keyword evidence="4" id="KW-0560">Oxidoreductase</keyword>
<dbReference type="Pfam" id="PF00174">
    <property type="entry name" value="Oxidored_molyb"/>
    <property type="match status" value="1"/>
</dbReference>
<feature type="domain" description="Moybdenum cofactor oxidoreductase dimerisation" evidence="7">
    <location>
        <begin position="312"/>
        <end position="427"/>
    </location>
</feature>
<proteinExistence type="predicted"/>
<dbReference type="GO" id="GO:0043546">
    <property type="term" value="F:molybdopterin cofactor binding"/>
    <property type="evidence" value="ECO:0007669"/>
    <property type="project" value="TreeGrafter"/>
</dbReference>
<dbReference type="InterPro" id="IPR008335">
    <property type="entry name" value="Mopterin_OxRdtase_euk"/>
</dbReference>
<dbReference type="RefSeq" id="WP_108174041.1">
    <property type="nucleotide sequence ID" value="NZ_PZZL01000001.1"/>
</dbReference>
<dbReference type="InterPro" id="IPR036374">
    <property type="entry name" value="OxRdtase_Mopterin-bd_sf"/>
</dbReference>